<dbReference type="OrthoDB" id="9759709at2"/>
<dbReference type="InterPro" id="IPR023296">
    <property type="entry name" value="Glyco_hydro_beta-prop_sf"/>
</dbReference>
<accession>A0A2A9CVN7</accession>
<evidence type="ECO:0000256" key="2">
    <source>
        <dbReference type="ARBA" id="ARBA00022801"/>
    </source>
</evidence>
<feature type="domain" description="Glycosyl hydrolase family 32 N-terminal" evidence="4">
    <location>
        <begin position="20"/>
        <end position="303"/>
    </location>
</feature>
<dbReference type="InterPro" id="IPR051214">
    <property type="entry name" value="GH32_Enzymes"/>
</dbReference>
<gene>
    <name evidence="5" type="ORF">ATL40_0014</name>
</gene>
<protein>
    <submittedName>
        <fullName evidence="5">Beta-fructofuranosidase</fullName>
    </submittedName>
</protein>
<keyword evidence="3" id="KW-0326">Glycosidase</keyword>
<dbReference type="AlphaFoldDB" id="A0A2A9CVN7"/>
<dbReference type="CDD" id="cd18609">
    <property type="entry name" value="GH32-like"/>
    <property type="match status" value="1"/>
</dbReference>
<comment type="similarity">
    <text evidence="1">Belongs to the glycosyl hydrolase 32 family.</text>
</comment>
<dbReference type="Proteomes" id="UP000224915">
    <property type="component" value="Unassembled WGS sequence"/>
</dbReference>
<evidence type="ECO:0000256" key="1">
    <source>
        <dbReference type="ARBA" id="ARBA00009902"/>
    </source>
</evidence>
<keyword evidence="6" id="KW-1185">Reference proteome</keyword>
<dbReference type="SUPFAM" id="SSF75005">
    <property type="entry name" value="Arabinanase/levansucrase/invertase"/>
    <property type="match status" value="1"/>
</dbReference>
<evidence type="ECO:0000256" key="3">
    <source>
        <dbReference type="ARBA" id="ARBA00023295"/>
    </source>
</evidence>
<keyword evidence="2" id="KW-0378">Hydrolase</keyword>
<proteinExistence type="inferred from homology"/>
<dbReference type="GO" id="GO:0016798">
    <property type="term" value="F:hydrolase activity, acting on glycosyl bonds"/>
    <property type="evidence" value="ECO:0007669"/>
    <property type="project" value="UniProtKB-KW"/>
</dbReference>
<sequence length="333" mass="36513">MSFDLADSWVWDFWFADDGEQHHMFFLYASRALHDPDARHHRASIGHAVSDDLRSWQRVQDALVRSDAPAVDELATWTGSVVRADDGGWHLFYTGARLEPDPAGRLRNVQRVARARSRDLVIWHKDDGALLDAHSPVAQKGGLRYETLTDAAWHDEAFRDPWVMRDPGGDGWHMLITARGVPAGSASTGAAVDARDRGVVGHATSPDLSSWTLRSPLTSIGSGFGQLEVTQVEEIEGRPVLIFSCASPELAGAREGEEGGVWAAPAESALGPFRVAEAYRLTGMEFYSGKLVQQRDGQWCLLAFRHDGSDGTFVGGVSDPMPVAWRDGRLVLT</sequence>
<comment type="caution">
    <text evidence="5">The sequence shown here is derived from an EMBL/GenBank/DDBJ whole genome shotgun (WGS) entry which is preliminary data.</text>
</comment>
<reference evidence="5 6" key="1">
    <citation type="submission" date="2017-10" db="EMBL/GenBank/DDBJ databases">
        <title>Sequencing the genomes of 1000 actinobacteria strains.</title>
        <authorList>
            <person name="Klenk H.-P."/>
        </authorList>
    </citation>
    <scope>NUCLEOTIDE SEQUENCE [LARGE SCALE GENOMIC DNA]</scope>
    <source>
        <strain evidence="5 6">DSM 21801</strain>
    </source>
</reference>
<evidence type="ECO:0000313" key="6">
    <source>
        <dbReference type="Proteomes" id="UP000224915"/>
    </source>
</evidence>
<dbReference type="Pfam" id="PF00251">
    <property type="entry name" value="Glyco_hydro_32N"/>
    <property type="match status" value="1"/>
</dbReference>
<dbReference type="Gene3D" id="2.115.10.20">
    <property type="entry name" value="Glycosyl hydrolase domain, family 43"/>
    <property type="match status" value="1"/>
</dbReference>
<dbReference type="PANTHER" id="PTHR43101">
    <property type="entry name" value="BETA-FRUCTOSIDASE"/>
    <property type="match status" value="1"/>
</dbReference>
<evidence type="ECO:0000259" key="4">
    <source>
        <dbReference type="Pfam" id="PF00251"/>
    </source>
</evidence>
<name>A0A2A9CVN7_9MICO</name>
<evidence type="ECO:0000313" key="5">
    <source>
        <dbReference type="EMBL" id="PFG18478.1"/>
    </source>
</evidence>
<dbReference type="RefSeq" id="WP_098467739.1">
    <property type="nucleotide sequence ID" value="NZ_PDJD01000001.1"/>
</dbReference>
<dbReference type="PANTHER" id="PTHR43101:SF1">
    <property type="entry name" value="BETA-FRUCTOSIDASE"/>
    <property type="match status" value="1"/>
</dbReference>
<dbReference type="InterPro" id="IPR013148">
    <property type="entry name" value="Glyco_hydro_32_N"/>
</dbReference>
<dbReference type="EMBL" id="PDJD01000001">
    <property type="protein sequence ID" value="PFG18478.1"/>
    <property type="molecule type" value="Genomic_DNA"/>
</dbReference>
<organism evidence="5 6">
    <name type="scientific">Serinibacter salmoneus</name>
    <dbReference type="NCBI Taxonomy" id="556530"/>
    <lineage>
        <taxon>Bacteria</taxon>
        <taxon>Bacillati</taxon>
        <taxon>Actinomycetota</taxon>
        <taxon>Actinomycetes</taxon>
        <taxon>Micrococcales</taxon>
        <taxon>Beutenbergiaceae</taxon>
        <taxon>Serinibacter</taxon>
    </lineage>
</organism>